<dbReference type="PATRIC" id="fig|1095748.3.peg.130"/>
<gene>
    <name evidence="1" type="ORF">HMPREF1051_1299</name>
</gene>
<sequence>MAGSLPDLPKNFLPDMVRGKTPRFQYGAYRLLPFPPAREWRDSIKIK</sequence>
<proteinExistence type="predicted"/>
<comment type="caution">
    <text evidence="1">The sequence shown here is derived from an EMBL/GenBank/DDBJ whole genome shotgun (WGS) entry which is preliminary data.</text>
</comment>
<dbReference type="AlphaFoldDB" id="I2NX69"/>
<reference evidence="1 2" key="1">
    <citation type="submission" date="2012-04" db="EMBL/GenBank/DDBJ databases">
        <authorList>
            <person name="Harkins D.M."/>
            <person name="Madupu R."/>
            <person name="Durkin A.S."/>
            <person name="Torralba M."/>
            <person name="Methe B."/>
            <person name="Sutton G.G."/>
            <person name="Nelson K.E."/>
        </authorList>
    </citation>
    <scope>NUCLEOTIDE SEQUENCE [LARGE SCALE GENOMIC DNA]</scope>
    <source>
        <strain evidence="1 2">VK64</strain>
    </source>
</reference>
<evidence type="ECO:0000313" key="1">
    <source>
        <dbReference type="EMBL" id="EIG30430.1"/>
    </source>
</evidence>
<evidence type="ECO:0000313" key="2">
    <source>
        <dbReference type="Proteomes" id="UP000004473"/>
    </source>
</evidence>
<organism evidence="1 2">
    <name type="scientific">Neisseria sicca VK64</name>
    <dbReference type="NCBI Taxonomy" id="1095748"/>
    <lineage>
        <taxon>Bacteria</taxon>
        <taxon>Pseudomonadati</taxon>
        <taxon>Pseudomonadota</taxon>
        <taxon>Betaproteobacteria</taxon>
        <taxon>Neisseriales</taxon>
        <taxon>Neisseriaceae</taxon>
        <taxon>Neisseria</taxon>
    </lineage>
</organism>
<accession>I2NX69</accession>
<dbReference type="Proteomes" id="UP000004473">
    <property type="component" value="Unassembled WGS sequence"/>
</dbReference>
<name>I2NX69_NEISI</name>
<dbReference type="EMBL" id="AJMT01000007">
    <property type="protein sequence ID" value="EIG30430.1"/>
    <property type="molecule type" value="Genomic_DNA"/>
</dbReference>
<protein>
    <submittedName>
        <fullName evidence="1">Uncharacterized protein</fullName>
    </submittedName>
</protein>